<dbReference type="EMBL" id="LR031572">
    <property type="protein sequence ID" value="VDC81350.1"/>
    <property type="molecule type" value="Genomic_DNA"/>
</dbReference>
<dbReference type="AlphaFoldDB" id="A0A3P6A899"/>
<gene>
    <name evidence="3" type="ORF">BRAA03T12568Z</name>
    <name evidence="2" type="ORF">BRAPAZ1V2_A03P34000.2</name>
</gene>
<organism evidence="3">
    <name type="scientific">Brassica campestris</name>
    <name type="common">Field mustard</name>
    <dbReference type="NCBI Taxonomy" id="3711"/>
    <lineage>
        <taxon>Eukaryota</taxon>
        <taxon>Viridiplantae</taxon>
        <taxon>Streptophyta</taxon>
        <taxon>Embryophyta</taxon>
        <taxon>Tracheophyta</taxon>
        <taxon>Spermatophyta</taxon>
        <taxon>Magnoliopsida</taxon>
        <taxon>eudicotyledons</taxon>
        <taxon>Gunneridae</taxon>
        <taxon>Pentapetalae</taxon>
        <taxon>rosids</taxon>
        <taxon>malvids</taxon>
        <taxon>Brassicales</taxon>
        <taxon>Brassicaceae</taxon>
        <taxon>Brassiceae</taxon>
        <taxon>Brassica</taxon>
    </lineage>
</organism>
<name>A0A3P6A899_BRACM</name>
<proteinExistence type="predicted"/>
<feature type="transmembrane region" description="Helical" evidence="1">
    <location>
        <begin position="35"/>
        <end position="53"/>
    </location>
</feature>
<dbReference type="Gramene" id="A03p34000.2_BraZ1">
    <property type="protein sequence ID" value="A03p34000.2_BraZ1.CDS"/>
    <property type="gene ID" value="A03g34000.2_BraZ1"/>
</dbReference>
<keyword evidence="1" id="KW-0812">Transmembrane</keyword>
<keyword evidence="1" id="KW-0472">Membrane</keyword>
<evidence type="ECO:0008006" key="4">
    <source>
        <dbReference type="Google" id="ProtNLM"/>
    </source>
</evidence>
<reference evidence="3" key="1">
    <citation type="submission" date="2018-11" db="EMBL/GenBank/DDBJ databases">
        <authorList>
            <consortium name="Genoscope - CEA"/>
            <person name="William W."/>
        </authorList>
    </citation>
    <scope>NUCLEOTIDE SEQUENCE</scope>
</reference>
<sequence>MILGHKDMLNHMTLLSMELESLLSIFPTPRKKMKISFSSILLILIVIFITSSGNNKMVGEAKKCFATWTCEGDDECRLKCIIDHKGDGICDSSTAFPVPKQCFCQYDC</sequence>
<evidence type="ECO:0000313" key="3">
    <source>
        <dbReference type="EMBL" id="VDC81350.1"/>
    </source>
</evidence>
<dbReference type="EMBL" id="LS974619">
    <property type="protein sequence ID" value="CAG7882057.1"/>
    <property type="molecule type" value="Genomic_DNA"/>
</dbReference>
<accession>A0A3P6A899</accession>
<dbReference type="Proteomes" id="UP000694005">
    <property type="component" value="Chromosome A03"/>
</dbReference>
<evidence type="ECO:0000313" key="2">
    <source>
        <dbReference type="EMBL" id="CAG7882057.1"/>
    </source>
</evidence>
<protein>
    <recommendedName>
        <fullName evidence="4">Knottin scorpion toxin-like domain-containing protein</fullName>
    </recommendedName>
</protein>
<keyword evidence="1" id="KW-1133">Transmembrane helix</keyword>
<evidence type="ECO:0000256" key="1">
    <source>
        <dbReference type="SAM" id="Phobius"/>
    </source>
</evidence>